<organism evidence="2 3">
    <name type="scientific">Halteria grandinella</name>
    <dbReference type="NCBI Taxonomy" id="5974"/>
    <lineage>
        <taxon>Eukaryota</taxon>
        <taxon>Sar</taxon>
        <taxon>Alveolata</taxon>
        <taxon>Ciliophora</taxon>
        <taxon>Intramacronucleata</taxon>
        <taxon>Spirotrichea</taxon>
        <taxon>Stichotrichia</taxon>
        <taxon>Sporadotrichida</taxon>
        <taxon>Halteriidae</taxon>
        <taxon>Halteria</taxon>
    </lineage>
</organism>
<sequence length="346" mass="40379">MKVQLAKEMINEAQNQHYLPENPQDIAQEFGAMKFMVMKHDAHLRAYQSIFGNIEGITSLVNYCSHQELAADFDQLEEMKMSCQELHVEIQEITKDQKFKLIELDNFKSMKQIQNIIKKDSLLKYNIPDLRMAIKPQMFSPKAKGQLQLEIINPLFSQEFLNQQFDKPEVKEIMDKFDWKLSAQKLNDYATEASHQVKFSSFEGVQLSPVRKLSNGFYYGQMIDEMRDGHGILQCTDQSGNIFLLECDWKQGVPTNHAKYIQRVNERWHHYEGTIDESYSLNGQGNERDEDGNQYMGEWKQGEKHEEGKLTHPDGKYSIGQWKEGMKVGEHQYYNKVGVLIKLLKH</sequence>
<evidence type="ECO:0000313" key="2">
    <source>
        <dbReference type="EMBL" id="TNV80218.1"/>
    </source>
</evidence>
<evidence type="ECO:0000313" key="3">
    <source>
        <dbReference type="Proteomes" id="UP000785679"/>
    </source>
</evidence>
<dbReference type="OrthoDB" id="296831at2759"/>
<name>A0A8J8NSD4_HALGN</name>
<dbReference type="Pfam" id="PF02493">
    <property type="entry name" value="MORN"/>
    <property type="match status" value="3"/>
</dbReference>
<reference evidence="2" key="1">
    <citation type="submission" date="2019-06" db="EMBL/GenBank/DDBJ databases">
        <authorList>
            <person name="Zheng W."/>
        </authorList>
    </citation>
    <scope>NUCLEOTIDE SEQUENCE</scope>
    <source>
        <strain evidence="2">QDHG01</strain>
    </source>
</reference>
<protein>
    <submittedName>
        <fullName evidence="2">Uncharacterized protein</fullName>
    </submittedName>
</protein>
<proteinExistence type="predicted"/>
<dbReference type="SMART" id="SM00698">
    <property type="entry name" value="MORN"/>
    <property type="match status" value="2"/>
</dbReference>
<dbReference type="Gene3D" id="2.20.110.10">
    <property type="entry name" value="Histone H3 K4-specific methyltransferase SET7/9 N-terminal domain"/>
    <property type="match status" value="1"/>
</dbReference>
<keyword evidence="3" id="KW-1185">Reference proteome</keyword>
<dbReference type="SUPFAM" id="SSF82185">
    <property type="entry name" value="Histone H3 K4-specific methyltransferase SET7/9 N-terminal domain"/>
    <property type="match status" value="1"/>
</dbReference>
<evidence type="ECO:0000256" key="1">
    <source>
        <dbReference type="ARBA" id="ARBA00022737"/>
    </source>
</evidence>
<dbReference type="Proteomes" id="UP000785679">
    <property type="component" value="Unassembled WGS sequence"/>
</dbReference>
<dbReference type="InterPro" id="IPR003409">
    <property type="entry name" value="MORN"/>
</dbReference>
<dbReference type="PANTHER" id="PTHR23084">
    <property type="entry name" value="PHOSPHATIDYLINOSITOL-4-PHOSPHATE 5-KINASE RELATED"/>
    <property type="match status" value="1"/>
</dbReference>
<comment type="caution">
    <text evidence="2">The sequence shown here is derived from an EMBL/GenBank/DDBJ whole genome shotgun (WGS) entry which is preliminary data.</text>
</comment>
<accession>A0A8J8NSD4</accession>
<dbReference type="PANTHER" id="PTHR23084:SF263">
    <property type="entry name" value="MORN REPEAT-CONTAINING PROTEIN 1"/>
    <property type="match status" value="1"/>
</dbReference>
<gene>
    <name evidence="2" type="ORF">FGO68_gene7307</name>
</gene>
<dbReference type="EMBL" id="RRYP01007809">
    <property type="protein sequence ID" value="TNV80218.1"/>
    <property type="molecule type" value="Genomic_DNA"/>
</dbReference>
<dbReference type="AlphaFoldDB" id="A0A8J8NSD4"/>
<keyword evidence="1" id="KW-0677">Repeat</keyword>